<dbReference type="CDD" id="cd06171">
    <property type="entry name" value="Sigma70_r4"/>
    <property type="match status" value="1"/>
</dbReference>
<keyword evidence="3" id="KW-0731">Sigma factor</keyword>
<dbReference type="SUPFAM" id="SSF88946">
    <property type="entry name" value="Sigma2 domain of RNA polymerase sigma factors"/>
    <property type="match status" value="1"/>
</dbReference>
<organism evidence="7 8">
    <name type="scientific">Reticulibacter mediterranei</name>
    <dbReference type="NCBI Taxonomy" id="2778369"/>
    <lineage>
        <taxon>Bacteria</taxon>
        <taxon>Bacillati</taxon>
        <taxon>Chloroflexota</taxon>
        <taxon>Ktedonobacteria</taxon>
        <taxon>Ktedonobacterales</taxon>
        <taxon>Reticulibacteraceae</taxon>
        <taxon>Reticulibacter</taxon>
    </lineage>
</organism>
<dbReference type="EMBL" id="BNJK01000001">
    <property type="protein sequence ID" value="GHO91885.1"/>
    <property type="molecule type" value="Genomic_DNA"/>
</dbReference>
<name>A0A8J3N134_9CHLR</name>
<dbReference type="Gene3D" id="1.10.1740.10">
    <property type="match status" value="1"/>
</dbReference>
<dbReference type="PANTHER" id="PTHR43133:SF51">
    <property type="entry name" value="RNA POLYMERASE SIGMA FACTOR"/>
    <property type="match status" value="1"/>
</dbReference>
<dbReference type="PANTHER" id="PTHR43133">
    <property type="entry name" value="RNA POLYMERASE ECF-TYPE SIGMA FACTO"/>
    <property type="match status" value="1"/>
</dbReference>
<dbReference type="GO" id="GO:0003677">
    <property type="term" value="F:DNA binding"/>
    <property type="evidence" value="ECO:0007669"/>
    <property type="project" value="InterPro"/>
</dbReference>
<keyword evidence="4" id="KW-0804">Transcription</keyword>
<accession>A0A8J3N134</accession>
<dbReference type="InterPro" id="IPR013325">
    <property type="entry name" value="RNA_pol_sigma_r2"/>
</dbReference>
<dbReference type="SUPFAM" id="SSF88659">
    <property type="entry name" value="Sigma3 and sigma4 domains of RNA polymerase sigma factors"/>
    <property type="match status" value="1"/>
</dbReference>
<dbReference type="InterPro" id="IPR014284">
    <property type="entry name" value="RNA_pol_sigma-70_dom"/>
</dbReference>
<comment type="caution">
    <text evidence="7">The sequence shown here is derived from an EMBL/GenBank/DDBJ whole genome shotgun (WGS) entry which is preliminary data.</text>
</comment>
<sequence>MYIQECVYECHDLHARSEESAECSDRQLVGSVVAGDHEAFDILVRRYSSPLFTFIRRHLTDNELARDVLQFVFLKLYMFIPKLHANWSTLHTNTPLKAWLFQVAWNRCMDERRRRQPLLFSELEPARDDEDAAYPTTIPDTYPLPEEVAEYHDLQKSLQRAIQSLPPKFRSVVQLRYTKELSFGEIGRLLNMPENTAKTYFQRARPLLRAALVS</sequence>
<evidence type="ECO:0000256" key="4">
    <source>
        <dbReference type="ARBA" id="ARBA00023163"/>
    </source>
</evidence>
<reference evidence="7" key="1">
    <citation type="submission" date="2020-10" db="EMBL/GenBank/DDBJ databases">
        <title>Taxonomic study of unclassified bacteria belonging to the class Ktedonobacteria.</title>
        <authorList>
            <person name="Yabe S."/>
            <person name="Wang C.M."/>
            <person name="Zheng Y."/>
            <person name="Sakai Y."/>
            <person name="Cavaletti L."/>
            <person name="Monciardini P."/>
            <person name="Donadio S."/>
        </authorList>
    </citation>
    <scope>NUCLEOTIDE SEQUENCE</scope>
    <source>
        <strain evidence="7">ID150040</strain>
    </source>
</reference>
<evidence type="ECO:0000313" key="8">
    <source>
        <dbReference type="Proteomes" id="UP000597444"/>
    </source>
</evidence>
<keyword evidence="8" id="KW-1185">Reference proteome</keyword>
<dbReference type="InterPro" id="IPR039425">
    <property type="entry name" value="RNA_pol_sigma-70-like"/>
</dbReference>
<evidence type="ECO:0000256" key="2">
    <source>
        <dbReference type="ARBA" id="ARBA00023015"/>
    </source>
</evidence>
<dbReference type="InterPro" id="IPR013249">
    <property type="entry name" value="RNA_pol_sigma70_r4_t2"/>
</dbReference>
<dbReference type="InterPro" id="IPR013324">
    <property type="entry name" value="RNA_pol_sigma_r3/r4-like"/>
</dbReference>
<dbReference type="AlphaFoldDB" id="A0A8J3N134"/>
<evidence type="ECO:0000259" key="5">
    <source>
        <dbReference type="Pfam" id="PF04542"/>
    </source>
</evidence>
<dbReference type="Pfam" id="PF08281">
    <property type="entry name" value="Sigma70_r4_2"/>
    <property type="match status" value="1"/>
</dbReference>
<protein>
    <submittedName>
        <fullName evidence="7">ECF subfamily RNA polymerase sigma factor</fullName>
    </submittedName>
</protein>
<keyword evidence="2" id="KW-0805">Transcription regulation</keyword>
<dbReference type="Pfam" id="PF04542">
    <property type="entry name" value="Sigma70_r2"/>
    <property type="match status" value="1"/>
</dbReference>
<gene>
    <name evidence="7" type="ORF">KSF_019330</name>
</gene>
<dbReference type="NCBIfam" id="TIGR02937">
    <property type="entry name" value="sigma70-ECF"/>
    <property type="match status" value="1"/>
</dbReference>
<dbReference type="InterPro" id="IPR036388">
    <property type="entry name" value="WH-like_DNA-bd_sf"/>
</dbReference>
<dbReference type="Proteomes" id="UP000597444">
    <property type="component" value="Unassembled WGS sequence"/>
</dbReference>
<dbReference type="GO" id="GO:0016987">
    <property type="term" value="F:sigma factor activity"/>
    <property type="evidence" value="ECO:0007669"/>
    <property type="project" value="UniProtKB-KW"/>
</dbReference>
<dbReference type="InterPro" id="IPR007627">
    <property type="entry name" value="RNA_pol_sigma70_r2"/>
</dbReference>
<feature type="domain" description="RNA polymerase sigma-70 region 2" evidence="5">
    <location>
        <begin position="43"/>
        <end position="116"/>
    </location>
</feature>
<dbReference type="RefSeq" id="WP_220202753.1">
    <property type="nucleotide sequence ID" value="NZ_BNJK01000001.1"/>
</dbReference>
<dbReference type="Gene3D" id="1.10.10.10">
    <property type="entry name" value="Winged helix-like DNA-binding domain superfamily/Winged helix DNA-binding domain"/>
    <property type="match status" value="1"/>
</dbReference>
<evidence type="ECO:0000259" key="6">
    <source>
        <dbReference type="Pfam" id="PF08281"/>
    </source>
</evidence>
<proteinExistence type="inferred from homology"/>
<comment type="similarity">
    <text evidence="1">Belongs to the sigma-70 factor family. ECF subfamily.</text>
</comment>
<evidence type="ECO:0000256" key="1">
    <source>
        <dbReference type="ARBA" id="ARBA00010641"/>
    </source>
</evidence>
<dbReference type="GO" id="GO:0006352">
    <property type="term" value="P:DNA-templated transcription initiation"/>
    <property type="evidence" value="ECO:0007669"/>
    <property type="project" value="InterPro"/>
</dbReference>
<evidence type="ECO:0000256" key="3">
    <source>
        <dbReference type="ARBA" id="ARBA00023082"/>
    </source>
</evidence>
<feature type="domain" description="RNA polymerase sigma factor 70 region 4 type 2" evidence="6">
    <location>
        <begin position="157"/>
        <end position="205"/>
    </location>
</feature>
<evidence type="ECO:0000313" key="7">
    <source>
        <dbReference type="EMBL" id="GHO91885.1"/>
    </source>
</evidence>